<dbReference type="GO" id="GO:0008360">
    <property type="term" value="P:regulation of cell shape"/>
    <property type="evidence" value="ECO:0007669"/>
    <property type="project" value="UniProtKB-KW"/>
</dbReference>
<dbReference type="RefSeq" id="WP_143896806.1">
    <property type="nucleotide sequence ID" value="NZ_VJND01000020.1"/>
</dbReference>
<dbReference type="InterPro" id="IPR042175">
    <property type="entry name" value="Cell/Rod_MreC_2"/>
</dbReference>
<proteinExistence type="inferred from homology"/>
<evidence type="ECO:0000256" key="5">
    <source>
        <dbReference type="PIRNR" id="PIRNR038471"/>
    </source>
</evidence>
<gene>
    <name evidence="7" type="primary">mreC</name>
    <name evidence="7" type="ORF">Tsedi_02316</name>
</gene>
<evidence type="ECO:0000256" key="1">
    <source>
        <dbReference type="ARBA" id="ARBA00009369"/>
    </source>
</evidence>
<dbReference type="InterPro" id="IPR055342">
    <property type="entry name" value="MreC_beta-barrel_core"/>
</dbReference>
<evidence type="ECO:0000256" key="3">
    <source>
        <dbReference type="ARBA" id="ARBA00022960"/>
    </source>
</evidence>
<dbReference type="PANTHER" id="PTHR34138">
    <property type="entry name" value="CELL SHAPE-DETERMINING PROTEIN MREC"/>
    <property type="match status" value="1"/>
</dbReference>
<evidence type="ECO:0000256" key="2">
    <source>
        <dbReference type="ARBA" id="ARBA00013855"/>
    </source>
</evidence>
<evidence type="ECO:0000256" key="4">
    <source>
        <dbReference type="ARBA" id="ARBA00032089"/>
    </source>
</evidence>
<protein>
    <recommendedName>
        <fullName evidence="2 5">Cell shape-determining protein MreC</fullName>
    </recommendedName>
    <alternativeName>
        <fullName evidence="4 5">Cell shape protein MreC</fullName>
    </alternativeName>
</protein>
<reference evidence="7 8" key="1">
    <citation type="submission" date="2019-07" db="EMBL/GenBank/DDBJ databases">
        <title>Tepidimonas sediminis YIM 72259 draft genome.</title>
        <authorList>
            <person name="Da Costa M.S."/>
            <person name="Froufe H.J.C."/>
            <person name="Egas C."/>
            <person name="Albuquerque L."/>
        </authorList>
    </citation>
    <scope>NUCLEOTIDE SEQUENCE [LARGE SCALE GENOMIC DNA]</scope>
    <source>
        <strain evidence="7 8">YIM 72259</strain>
    </source>
</reference>
<dbReference type="Gene3D" id="2.40.10.340">
    <property type="entry name" value="Rod shape-determining protein MreC, domain 1"/>
    <property type="match status" value="1"/>
</dbReference>
<organism evidence="7 8">
    <name type="scientific">Tepidimonas sediminis</name>
    <dbReference type="NCBI Taxonomy" id="2588941"/>
    <lineage>
        <taxon>Bacteria</taxon>
        <taxon>Pseudomonadati</taxon>
        <taxon>Pseudomonadota</taxon>
        <taxon>Betaproteobacteria</taxon>
        <taxon>Burkholderiales</taxon>
        <taxon>Tepidimonas</taxon>
    </lineage>
</organism>
<dbReference type="OrthoDB" id="9808025at2"/>
<name>A0A554WHG3_9BURK</name>
<dbReference type="EMBL" id="VJND01000020">
    <property type="protein sequence ID" value="TSE23021.1"/>
    <property type="molecule type" value="Genomic_DNA"/>
</dbReference>
<evidence type="ECO:0000313" key="8">
    <source>
        <dbReference type="Proteomes" id="UP000320225"/>
    </source>
</evidence>
<comment type="similarity">
    <text evidence="1 5">Belongs to the MreC family.</text>
</comment>
<dbReference type="Gene3D" id="2.40.10.350">
    <property type="entry name" value="Rod shape-determining protein MreC, domain 2"/>
    <property type="match status" value="1"/>
</dbReference>
<dbReference type="GO" id="GO:0005886">
    <property type="term" value="C:plasma membrane"/>
    <property type="evidence" value="ECO:0007669"/>
    <property type="project" value="TreeGrafter"/>
</dbReference>
<dbReference type="Proteomes" id="UP000320225">
    <property type="component" value="Unassembled WGS sequence"/>
</dbReference>
<dbReference type="PANTHER" id="PTHR34138:SF1">
    <property type="entry name" value="CELL SHAPE-DETERMINING PROTEIN MREC"/>
    <property type="match status" value="1"/>
</dbReference>
<accession>A0A554WHG3</accession>
<keyword evidence="3 5" id="KW-0133">Cell shape</keyword>
<evidence type="ECO:0000259" key="6">
    <source>
        <dbReference type="Pfam" id="PF04085"/>
    </source>
</evidence>
<keyword evidence="8" id="KW-1185">Reference proteome</keyword>
<sequence>MPPGTLDRTPPPFFRQGTPALTKLLVLSCLAVLLMVLDARLRLTPLLRHGVATALYPLQWLALQPVHGLQWLAGHLVDVHTARREAEEARQALAQQADRAGLVEHLAQENRELRALLGLRERLWPQAQGAEILHALPDPYRPAVVIDRGARHGVAPGATVMDGWGVLGQVTRVLPWTSEVTLLVHPRLAVPVLNTRTGERHLLFGNGSLEEPRLLLRFVPAGTATRLGDTLVTSGIDGVYPPGLPVAQVVRVEPQGDGLALVEAAPLAHVRDALHVLVLQRPQAAAGGGETAR</sequence>
<evidence type="ECO:0000313" key="7">
    <source>
        <dbReference type="EMBL" id="TSE23021.1"/>
    </source>
</evidence>
<dbReference type="Pfam" id="PF04085">
    <property type="entry name" value="MreC"/>
    <property type="match status" value="1"/>
</dbReference>
<dbReference type="InterPro" id="IPR042177">
    <property type="entry name" value="Cell/Rod_1"/>
</dbReference>
<feature type="domain" description="Rod shape-determining protein MreC beta-barrel core" evidence="6">
    <location>
        <begin position="136"/>
        <end position="280"/>
    </location>
</feature>
<dbReference type="NCBIfam" id="TIGR00219">
    <property type="entry name" value="mreC"/>
    <property type="match status" value="1"/>
</dbReference>
<dbReference type="PIRSF" id="PIRSF038471">
    <property type="entry name" value="MreC"/>
    <property type="match status" value="1"/>
</dbReference>
<comment type="caution">
    <text evidence="7">The sequence shown here is derived from an EMBL/GenBank/DDBJ whole genome shotgun (WGS) entry which is preliminary data.</text>
</comment>
<dbReference type="InterPro" id="IPR007221">
    <property type="entry name" value="MreC"/>
</dbReference>
<dbReference type="AlphaFoldDB" id="A0A554WHG3"/>
<comment type="function">
    <text evidence="5">Involved in formation and maintenance of cell shape.</text>
</comment>